<keyword evidence="5" id="KW-1185">Reference proteome</keyword>
<evidence type="ECO:0000313" key="5">
    <source>
        <dbReference type="Proteomes" id="UP001214250"/>
    </source>
</evidence>
<dbReference type="PRINTS" id="PR00080">
    <property type="entry name" value="SDRFAMILY"/>
</dbReference>
<evidence type="ECO:0000313" key="4">
    <source>
        <dbReference type="EMBL" id="WDE97258.1"/>
    </source>
</evidence>
<organism evidence="4 5">
    <name type="scientific">Lentisphaera profundi</name>
    <dbReference type="NCBI Taxonomy" id="1658616"/>
    <lineage>
        <taxon>Bacteria</taxon>
        <taxon>Pseudomonadati</taxon>
        <taxon>Lentisphaerota</taxon>
        <taxon>Lentisphaeria</taxon>
        <taxon>Lentisphaerales</taxon>
        <taxon>Lentisphaeraceae</taxon>
        <taxon>Lentisphaera</taxon>
    </lineage>
</organism>
<evidence type="ECO:0000256" key="2">
    <source>
        <dbReference type="ARBA" id="ARBA00023002"/>
    </source>
</evidence>
<dbReference type="RefSeq" id="WP_274151531.1">
    <property type="nucleotide sequence ID" value="NZ_CP117811.1"/>
</dbReference>
<gene>
    <name evidence="4" type="ORF">PQO03_04745</name>
</gene>
<evidence type="ECO:0000259" key="3">
    <source>
        <dbReference type="SMART" id="SM01007"/>
    </source>
</evidence>
<dbReference type="InterPro" id="IPR036291">
    <property type="entry name" value="NAD(P)-bd_dom_sf"/>
</dbReference>
<reference evidence="4 5" key="1">
    <citation type="submission" date="2023-02" db="EMBL/GenBank/DDBJ databases">
        <title>Genome sequence of Lentisphaera profundi SAORIC-696.</title>
        <authorList>
            <person name="Kim e."/>
            <person name="Cho J.-C."/>
            <person name="Choi A."/>
            <person name="Kang I."/>
        </authorList>
    </citation>
    <scope>NUCLEOTIDE SEQUENCE [LARGE SCALE GENOMIC DNA]</scope>
    <source>
        <strain evidence="4 5">SAORIC-696</strain>
    </source>
</reference>
<dbReference type="Pfam" id="PF13561">
    <property type="entry name" value="adh_short_C2"/>
    <property type="match status" value="1"/>
</dbReference>
<sequence length="654" mass="70829">MKSLWNDAEASKYADDDLGMRVYTSRLLGQSEDLVLHGGGNTSVKSSQEDIFGNEIEVLYIKGSGWDLKTIEKAGFSPERQKECLLLAGMDELSDVEMVKQLRLALLDPAAPNGSIETLVHACIPFKYVDHSHADAIVVISNSETYKGQLDSLFPELLILPYVMPGFDLAKQFDTAVKEGLLNGKKGVILCGHGLFTFADDAKESYELHIEAVNKAEELISDKRLQARQEAQAENLDLLALATIRKEVSQLRGSAVTIKVDQSKEAVGFSKRSDVASIATRGTLTPDHSIRTKRTPVIIGDDSAKSLADFQQDHEAYFARNAGPEHTILDPAPRWAVWKDAGILSFGVNRKEAGQISDIARHTANGIQDAEALGGWCPVGEKDLFEIEYWELEQRKLNKGGSKPMLQGQIAIVTGAAAGIGRKCAEDLMSHGALVVGIDISPSIESFTGPNSLGLICDIGNEDQLKNVVEQTVATFGGLDLIICNAGIFTAGEYVEELDSNKWDLTLRINLTANQLLVKHATPYLKQGIEPAILFVGSRNVGAPGPGAAAYSVSKAGLTQLARVLAMELAPSGIRVNVIHPDAVFDTDLWTPEALARSAERYGMTIEQYKTRNLLSTEIKSTDIAEMCTALVGPLFNKTTGAQIPVDGGNDRII</sequence>
<dbReference type="EMBL" id="CP117811">
    <property type="protein sequence ID" value="WDE97258.1"/>
    <property type="molecule type" value="Genomic_DNA"/>
</dbReference>
<dbReference type="Pfam" id="PF00596">
    <property type="entry name" value="Aldolase_II"/>
    <property type="match status" value="1"/>
</dbReference>
<dbReference type="PROSITE" id="PS00061">
    <property type="entry name" value="ADH_SHORT"/>
    <property type="match status" value="1"/>
</dbReference>
<dbReference type="Proteomes" id="UP001214250">
    <property type="component" value="Chromosome 1"/>
</dbReference>
<dbReference type="Gene3D" id="3.40.50.720">
    <property type="entry name" value="NAD(P)-binding Rossmann-like Domain"/>
    <property type="match status" value="1"/>
</dbReference>
<dbReference type="PANTHER" id="PTHR24321:SF14">
    <property type="entry name" value="SHORT-CHAIN TYPE DEHYDROGENASE_REDUCTASE BLR2146-RELATED"/>
    <property type="match status" value="1"/>
</dbReference>
<dbReference type="PRINTS" id="PR00081">
    <property type="entry name" value="GDHRDH"/>
</dbReference>
<comment type="similarity">
    <text evidence="1">Belongs to the short-chain dehydrogenases/reductases (SDR) family.</text>
</comment>
<dbReference type="InterPro" id="IPR020904">
    <property type="entry name" value="Sc_DH/Rdtase_CS"/>
</dbReference>
<protein>
    <submittedName>
        <fullName evidence="4">Bifunctional aldolase/short-chain dehydrogenase</fullName>
    </submittedName>
</protein>
<dbReference type="InterPro" id="IPR001303">
    <property type="entry name" value="Aldolase_II/adducin_N"/>
</dbReference>
<dbReference type="SUPFAM" id="SSF51735">
    <property type="entry name" value="NAD(P)-binding Rossmann-fold domains"/>
    <property type="match status" value="1"/>
</dbReference>
<dbReference type="InterPro" id="IPR002347">
    <property type="entry name" value="SDR_fam"/>
</dbReference>
<dbReference type="PANTHER" id="PTHR24321">
    <property type="entry name" value="DEHYDROGENASES, SHORT CHAIN"/>
    <property type="match status" value="1"/>
</dbReference>
<dbReference type="Gene3D" id="3.40.225.10">
    <property type="entry name" value="Class II aldolase/adducin N-terminal domain"/>
    <property type="match status" value="1"/>
</dbReference>
<dbReference type="SUPFAM" id="SSF53639">
    <property type="entry name" value="AraD/HMP-PK domain-like"/>
    <property type="match status" value="1"/>
</dbReference>
<name>A0ABY7VYY0_9BACT</name>
<dbReference type="SMART" id="SM01007">
    <property type="entry name" value="Aldolase_II"/>
    <property type="match status" value="1"/>
</dbReference>
<feature type="domain" description="Class II aldolase/adducin N-terminal" evidence="3">
    <location>
        <begin position="20"/>
        <end position="220"/>
    </location>
</feature>
<proteinExistence type="inferred from homology"/>
<keyword evidence="2" id="KW-0560">Oxidoreductase</keyword>
<evidence type="ECO:0000256" key="1">
    <source>
        <dbReference type="ARBA" id="ARBA00006484"/>
    </source>
</evidence>
<dbReference type="InterPro" id="IPR036409">
    <property type="entry name" value="Aldolase_II/adducin_N_sf"/>
</dbReference>
<accession>A0ABY7VYY0</accession>